<dbReference type="EMBL" id="CADCVS010000010">
    <property type="protein sequence ID" value="CAA9470259.1"/>
    <property type="molecule type" value="Genomic_DNA"/>
</dbReference>
<feature type="compositionally biased region" description="Basic and acidic residues" evidence="1">
    <location>
        <begin position="84"/>
        <end position="106"/>
    </location>
</feature>
<feature type="compositionally biased region" description="Basic residues" evidence="1">
    <location>
        <begin position="55"/>
        <end position="68"/>
    </location>
</feature>
<feature type="region of interest" description="Disordered" evidence="1">
    <location>
        <begin position="1"/>
        <end position="158"/>
    </location>
</feature>
<proteinExistence type="predicted"/>
<feature type="compositionally biased region" description="Basic and acidic residues" evidence="1">
    <location>
        <begin position="18"/>
        <end position="33"/>
    </location>
</feature>
<protein>
    <submittedName>
        <fullName evidence="2">Uncharacterized protein</fullName>
    </submittedName>
</protein>
<dbReference type="AlphaFoldDB" id="A0A6J4RG69"/>
<evidence type="ECO:0000256" key="1">
    <source>
        <dbReference type="SAM" id="MobiDB-lite"/>
    </source>
</evidence>
<feature type="compositionally biased region" description="Basic and acidic residues" evidence="1">
    <location>
        <begin position="113"/>
        <end position="124"/>
    </location>
</feature>
<reference evidence="2" key="1">
    <citation type="submission" date="2020-02" db="EMBL/GenBank/DDBJ databases">
        <authorList>
            <person name="Meier V. D."/>
        </authorList>
    </citation>
    <scope>NUCLEOTIDE SEQUENCE</scope>
    <source>
        <strain evidence="2">AVDCRST_MAG30</strain>
    </source>
</reference>
<name>A0A6J4RG69_9ACTN</name>
<gene>
    <name evidence="2" type="ORF">AVDCRST_MAG30-48</name>
</gene>
<organism evidence="2">
    <name type="scientific">uncultured Solirubrobacteraceae bacterium</name>
    <dbReference type="NCBI Taxonomy" id="1162706"/>
    <lineage>
        <taxon>Bacteria</taxon>
        <taxon>Bacillati</taxon>
        <taxon>Actinomycetota</taxon>
        <taxon>Thermoleophilia</taxon>
        <taxon>Solirubrobacterales</taxon>
        <taxon>Solirubrobacteraceae</taxon>
        <taxon>environmental samples</taxon>
    </lineage>
</organism>
<accession>A0A6J4RG69</accession>
<evidence type="ECO:0000313" key="2">
    <source>
        <dbReference type="EMBL" id="CAA9470259.1"/>
    </source>
</evidence>
<feature type="non-terminal residue" evidence="2">
    <location>
        <position position="170"/>
    </location>
</feature>
<sequence length="170" mass="18376">VPPPDVRRARARPPRGAAGDHPDPDAPRPRGHGDGAPARARRQRGAGPPSDLRRRAVGRSRGAPRRRGAQGGARGAPRLHALPRRADVARPREARRPPAPTHERPPRGLRGRRPGDARHADGVRARPPPRRPPPGRRLPGRPHHLEPAHPATRGGRRVACAVAMRASGWV</sequence>
<feature type="non-terminal residue" evidence="2">
    <location>
        <position position="1"/>
    </location>
</feature>